<dbReference type="EMBL" id="BARS01012605">
    <property type="protein sequence ID" value="GAF88263.1"/>
    <property type="molecule type" value="Genomic_DNA"/>
</dbReference>
<organism evidence="1">
    <name type="scientific">marine sediment metagenome</name>
    <dbReference type="NCBI Taxonomy" id="412755"/>
    <lineage>
        <taxon>unclassified sequences</taxon>
        <taxon>metagenomes</taxon>
        <taxon>ecological metagenomes</taxon>
    </lineage>
</organism>
<name>X0T441_9ZZZZ</name>
<accession>X0T441</accession>
<comment type="caution">
    <text evidence="1">The sequence shown here is derived from an EMBL/GenBank/DDBJ whole genome shotgun (WGS) entry which is preliminary data.</text>
</comment>
<protein>
    <submittedName>
        <fullName evidence="1">Uncharacterized protein</fullName>
    </submittedName>
</protein>
<evidence type="ECO:0000313" key="1">
    <source>
        <dbReference type="EMBL" id="GAF88263.1"/>
    </source>
</evidence>
<dbReference type="AlphaFoldDB" id="X0T441"/>
<sequence>MILTPGGLVSIVDFDQAAFLPAVDLEPIIAEAGKATESFLQTFSLLERFGTPGDLIESFPVEKVRRLTREATRKKMDKVTTRKRKRLQQG</sequence>
<feature type="non-terminal residue" evidence="1">
    <location>
        <position position="90"/>
    </location>
</feature>
<gene>
    <name evidence="1" type="ORF">S01H1_22364</name>
</gene>
<reference evidence="1" key="1">
    <citation type="journal article" date="2014" name="Front. Microbiol.">
        <title>High frequency of phylogenetically diverse reductive dehalogenase-homologous genes in deep subseafloor sedimentary metagenomes.</title>
        <authorList>
            <person name="Kawai M."/>
            <person name="Futagami T."/>
            <person name="Toyoda A."/>
            <person name="Takaki Y."/>
            <person name="Nishi S."/>
            <person name="Hori S."/>
            <person name="Arai W."/>
            <person name="Tsubouchi T."/>
            <person name="Morono Y."/>
            <person name="Uchiyama I."/>
            <person name="Ito T."/>
            <person name="Fujiyama A."/>
            <person name="Inagaki F."/>
            <person name="Takami H."/>
        </authorList>
    </citation>
    <scope>NUCLEOTIDE SEQUENCE</scope>
    <source>
        <strain evidence="1">Expedition CK06-06</strain>
    </source>
</reference>
<proteinExistence type="predicted"/>